<sequence length="117" mass="13105">MNNSISLNYNHSNSSSVKNSKSILNALNFETNDFKGGIVKKVKNTTNKKKPKTKTKTISKKTKLTTNTIKEKIEIMTKITTIEKLITTMKKRAKIKNPRIVLPITPSTALKTKTTPT</sequence>
<dbReference type="Proteomes" id="UP001146793">
    <property type="component" value="Unassembled WGS sequence"/>
</dbReference>
<organism evidence="1 2">
    <name type="scientific">Anaeramoeba flamelloides</name>
    <dbReference type="NCBI Taxonomy" id="1746091"/>
    <lineage>
        <taxon>Eukaryota</taxon>
        <taxon>Metamonada</taxon>
        <taxon>Anaeramoebidae</taxon>
        <taxon>Anaeramoeba</taxon>
    </lineage>
</organism>
<accession>A0AAV7YIX6</accession>
<evidence type="ECO:0000313" key="1">
    <source>
        <dbReference type="EMBL" id="KAJ3429811.1"/>
    </source>
</evidence>
<dbReference type="EMBL" id="JANTQA010000057">
    <property type="protein sequence ID" value="KAJ3429811.1"/>
    <property type="molecule type" value="Genomic_DNA"/>
</dbReference>
<name>A0AAV7YIX6_9EUKA</name>
<gene>
    <name evidence="1" type="ORF">M0812_25172</name>
</gene>
<dbReference type="AlphaFoldDB" id="A0AAV7YIX6"/>
<reference evidence="1" key="1">
    <citation type="submission" date="2022-08" db="EMBL/GenBank/DDBJ databases">
        <title>Novel sulphate-reducing endosymbionts in the free-living metamonad Anaeramoeba.</title>
        <authorList>
            <person name="Jerlstrom-Hultqvist J."/>
            <person name="Cepicka I."/>
            <person name="Gallot-Lavallee L."/>
            <person name="Salas-Leiva D."/>
            <person name="Curtis B.A."/>
            <person name="Zahonova K."/>
            <person name="Pipaliya S."/>
            <person name="Dacks J."/>
            <person name="Roger A.J."/>
        </authorList>
    </citation>
    <scope>NUCLEOTIDE SEQUENCE</scope>
    <source>
        <strain evidence="1">Busselton2</strain>
    </source>
</reference>
<proteinExistence type="predicted"/>
<protein>
    <submittedName>
        <fullName evidence="1">Uncharacterized protein</fullName>
    </submittedName>
</protein>
<comment type="caution">
    <text evidence="1">The sequence shown here is derived from an EMBL/GenBank/DDBJ whole genome shotgun (WGS) entry which is preliminary data.</text>
</comment>
<evidence type="ECO:0000313" key="2">
    <source>
        <dbReference type="Proteomes" id="UP001146793"/>
    </source>
</evidence>